<organism evidence="1 2">
    <name type="scientific">Candidatus Ornithospirochaeta avicola</name>
    <dbReference type="NCBI Taxonomy" id="2840896"/>
    <lineage>
        <taxon>Bacteria</taxon>
        <taxon>Pseudomonadati</taxon>
        <taxon>Spirochaetota</taxon>
        <taxon>Spirochaetia</taxon>
        <taxon>Spirochaetales</taxon>
        <taxon>Spirochaetaceae</taxon>
        <taxon>Spirochaetaceae incertae sedis</taxon>
        <taxon>Candidatus Ornithospirochaeta</taxon>
    </lineage>
</organism>
<protein>
    <submittedName>
        <fullName evidence="1">Uncharacterized protein</fullName>
    </submittedName>
</protein>
<reference evidence="1" key="1">
    <citation type="journal article" date="2021" name="PeerJ">
        <title>Extensive microbial diversity within the chicken gut microbiome revealed by metagenomics and culture.</title>
        <authorList>
            <person name="Gilroy R."/>
            <person name="Ravi A."/>
            <person name="Getino M."/>
            <person name="Pursley I."/>
            <person name="Horton D.L."/>
            <person name="Alikhan N.F."/>
            <person name="Baker D."/>
            <person name="Gharbi K."/>
            <person name="Hall N."/>
            <person name="Watson M."/>
            <person name="Adriaenssens E.M."/>
            <person name="Foster-Nyarko E."/>
            <person name="Jarju S."/>
            <person name="Secka A."/>
            <person name="Antonio M."/>
            <person name="Oren A."/>
            <person name="Chaudhuri R.R."/>
            <person name="La Ragione R."/>
            <person name="Hildebrand F."/>
            <person name="Pallen M.J."/>
        </authorList>
    </citation>
    <scope>NUCLEOTIDE SEQUENCE</scope>
    <source>
        <strain evidence="1">Gambia11-129</strain>
    </source>
</reference>
<dbReference type="Proteomes" id="UP000823936">
    <property type="component" value="Unassembled WGS sequence"/>
</dbReference>
<accession>A0A9D1TMS2</accession>
<evidence type="ECO:0000313" key="1">
    <source>
        <dbReference type="EMBL" id="HIV98817.1"/>
    </source>
</evidence>
<reference evidence="1" key="2">
    <citation type="submission" date="2021-04" db="EMBL/GenBank/DDBJ databases">
        <authorList>
            <person name="Gilroy R."/>
        </authorList>
    </citation>
    <scope>NUCLEOTIDE SEQUENCE</scope>
    <source>
        <strain evidence="1">Gambia11-129</strain>
    </source>
</reference>
<comment type="caution">
    <text evidence="1">The sequence shown here is derived from an EMBL/GenBank/DDBJ whole genome shotgun (WGS) entry which is preliminary data.</text>
</comment>
<dbReference type="AlphaFoldDB" id="A0A9D1TMS2"/>
<gene>
    <name evidence="1" type="ORF">IAB12_03430</name>
</gene>
<evidence type="ECO:0000313" key="2">
    <source>
        <dbReference type="Proteomes" id="UP000823936"/>
    </source>
</evidence>
<dbReference type="EMBL" id="DXHU01000015">
    <property type="protein sequence ID" value="HIV98817.1"/>
    <property type="molecule type" value="Genomic_DNA"/>
</dbReference>
<sequence length="220" mass="25420">MDIKNTLNHLKGVSDAAWGLYAFSRDVLKDKVGLSDQVSLSLAAIEDAEMQARKIRESVSSDPWEIAQSFSLSVTKSDNEMGRNGLLFALFTPPDKIEIMNEPLDRIFSDEYLSSAFDRKSLESLILSHELFHFVEEKDSQIFSRKTKVTNFRFFRFETKSTLRCLSELEAMYFAKFLTGFEYSPYILDIIAYYNYQEDVAEKLFNEITGYEEILKNLSI</sequence>
<proteinExistence type="predicted"/>
<name>A0A9D1TMS2_9SPIO</name>